<dbReference type="Proteomes" id="UP000464262">
    <property type="component" value="Chromosome 2"/>
</dbReference>
<feature type="domain" description="DnaJ homologue subfamily C member 28 conserved" evidence="1">
    <location>
        <begin position="13"/>
        <end position="74"/>
    </location>
</feature>
<dbReference type="KEGG" id="vas:GT360_16025"/>
<evidence type="ECO:0000259" key="1">
    <source>
        <dbReference type="Pfam" id="PF09350"/>
    </source>
</evidence>
<dbReference type="EMBL" id="CP047476">
    <property type="protein sequence ID" value="QIA65070.1"/>
    <property type="molecule type" value="Genomic_DNA"/>
</dbReference>
<dbReference type="Pfam" id="PF09350">
    <property type="entry name" value="DJC28_CD"/>
    <property type="match status" value="1"/>
</dbReference>
<evidence type="ECO:0000313" key="2">
    <source>
        <dbReference type="EMBL" id="QIA65070.1"/>
    </source>
</evidence>
<sequence length="104" mass="11684">MSLFVDNAIAGWIQKAEKSGELKNNAYRGKAIDNDEYFQTPAEHRLGMKILKDANCVPPAVEVMKKIEAKREELDKATDPSEVAQLEADIRALELKKNLLVETQ</sequence>
<dbReference type="InterPro" id="IPR018961">
    <property type="entry name" value="DnaJ_homolog_subfam-C_membr-28"/>
</dbReference>
<reference evidence="2 3" key="1">
    <citation type="submission" date="2020-01" db="EMBL/GenBank/DDBJ databases">
        <title>Whole genome and functional gene identification of agarase of Vibrio HN897.</title>
        <authorList>
            <person name="Liu Y."/>
            <person name="Zhao Z."/>
        </authorList>
    </citation>
    <scope>NUCLEOTIDE SEQUENCE [LARGE SCALE GENOMIC DNA]</scope>
    <source>
        <strain evidence="2 3">HN897</strain>
    </source>
</reference>
<dbReference type="RefSeq" id="WP_164649969.1">
    <property type="nucleotide sequence ID" value="NZ_CP047476.1"/>
</dbReference>
<name>A0A7Z2T6A9_9VIBR</name>
<evidence type="ECO:0000313" key="3">
    <source>
        <dbReference type="Proteomes" id="UP000464262"/>
    </source>
</evidence>
<keyword evidence="3" id="KW-1185">Reference proteome</keyword>
<accession>A0A7Z2T6A9</accession>
<protein>
    <submittedName>
        <fullName evidence="2">DUF1992 domain-containing protein</fullName>
    </submittedName>
</protein>
<proteinExistence type="predicted"/>
<gene>
    <name evidence="2" type="ORF">GT360_16025</name>
</gene>
<dbReference type="AlphaFoldDB" id="A0A7Z2T6A9"/>
<organism evidence="2 3">
    <name type="scientific">Vibrio astriarenae</name>
    <dbReference type="NCBI Taxonomy" id="1481923"/>
    <lineage>
        <taxon>Bacteria</taxon>
        <taxon>Pseudomonadati</taxon>
        <taxon>Pseudomonadota</taxon>
        <taxon>Gammaproteobacteria</taxon>
        <taxon>Vibrionales</taxon>
        <taxon>Vibrionaceae</taxon>
        <taxon>Vibrio</taxon>
    </lineage>
</organism>